<dbReference type="PANTHER" id="PTHR11130">
    <property type="entry name" value="GLUTATHIONE SYNTHETASE"/>
    <property type="match status" value="1"/>
</dbReference>
<evidence type="ECO:0000313" key="1">
    <source>
        <dbReference type="EMBL" id="KAL3099500.1"/>
    </source>
</evidence>
<evidence type="ECO:0000313" key="2">
    <source>
        <dbReference type="Proteomes" id="UP001620645"/>
    </source>
</evidence>
<dbReference type="Pfam" id="PF03917">
    <property type="entry name" value="GSH_synth_ATP"/>
    <property type="match status" value="1"/>
</dbReference>
<name>A0ABD2K9A2_HETSC</name>
<gene>
    <name evidence="1" type="ORF">niasHS_002955</name>
</gene>
<proteinExistence type="predicted"/>
<keyword evidence="2" id="KW-1185">Reference proteome</keyword>
<dbReference type="SUPFAM" id="SSF56059">
    <property type="entry name" value="Glutathione synthetase ATP-binding domain-like"/>
    <property type="match status" value="1"/>
</dbReference>
<dbReference type="InterPro" id="IPR014042">
    <property type="entry name" value="Glutathione_synthase_a-hlx"/>
</dbReference>
<comment type="caution">
    <text evidence="1">The sequence shown here is derived from an EMBL/GenBank/DDBJ whole genome shotgun (WGS) entry which is preliminary data.</text>
</comment>
<dbReference type="EMBL" id="JBICCN010000039">
    <property type="protein sequence ID" value="KAL3099500.1"/>
    <property type="molecule type" value="Genomic_DNA"/>
</dbReference>
<dbReference type="Proteomes" id="UP001620645">
    <property type="component" value="Unassembled WGS sequence"/>
</dbReference>
<dbReference type="InterPro" id="IPR005615">
    <property type="entry name" value="Glutathione_synthase"/>
</dbReference>
<dbReference type="AlphaFoldDB" id="A0ABD2K9A2"/>
<dbReference type="PANTHER" id="PTHR11130:SF0">
    <property type="entry name" value="GLUTATHIONE SYNTHETASE"/>
    <property type="match status" value="1"/>
</dbReference>
<dbReference type="InterPro" id="IPR014709">
    <property type="entry name" value="Glutathione_synthase_C_euk"/>
</dbReference>
<protein>
    <submittedName>
        <fullName evidence="1">Uncharacterized protein</fullName>
    </submittedName>
</protein>
<dbReference type="Gene3D" id="1.10.1080.10">
    <property type="entry name" value="Glutathione Synthetase, Chain A, domain 3"/>
    <property type="match status" value="1"/>
</dbReference>
<dbReference type="Gene3D" id="3.30.470.20">
    <property type="entry name" value="ATP-grasp fold, B domain"/>
    <property type="match status" value="1"/>
</dbReference>
<sequence length="213" mass="24103">MKARLIIERSTAIKAPSLIAVLAYSKKVQQALAQPGMVERFFPNPEEAPLIKAIRDTEAKMWTIERDNDKFAEMMKKIENQPNNFVLKRIESTLQDSDTKKIYFGEEIIENLAIMNEEERSAFILMEKLWPMSVKNHIVWSESKSKEESSGGDFFEEVTPELGIFGTLFGNIANGEVERNAQLGHWLKTKMANDNEGGIATGHSAYDSAFLVD</sequence>
<dbReference type="Gene3D" id="3.30.1490.50">
    <property type="match status" value="1"/>
</dbReference>
<accession>A0ABD2K9A2</accession>
<reference evidence="1 2" key="1">
    <citation type="submission" date="2024-10" db="EMBL/GenBank/DDBJ databases">
        <authorList>
            <person name="Kim D."/>
        </authorList>
    </citation>
    <scope>NUCLEOTIDE SEQUENCE [LARGE SCALE GENOMIC DNA]</scope>
    <source>
        <strain evidence="1">Taebaek</strain>
    </source>
</reference>
<organism evidence="1 2">
    <name type="scientific">Heterodera schachtii</name>
    <name type="common">Sugarbeet cyst nematode worm</name>
    <name type="synonym">Tylenchus schachtii</name>
    <dbReference type="NCBI Taxonomy" id="97005"/>
    <lineage>
        <taxon>Eukaryota</taxon>
        <taxon>Metazoa</taxon>
        <taxon>Ecdysozoa</taxon>
        <taxon>Nematoda</taxon>
        <taxon>Chromadorea</taxon>
        <taxon>Rhabditida</taxon>
        <taxon>Tylenchina</taxon>
        <taxon>Tylenchomorpha</taxon>
        <taxon>Tylenchoidea</taxon>
        <taxon>Heteroderidae</taxon>
        <taxon>Heteroderinae</taxon>
        <taxon>Heterodera</taxon>
    </lineage>
</organism>